<feature type="non-terminal residue" evidence="1">
    <location>
        <position position="160"/>
    </location>
</feature>
<organism evidence="1 2">
    <name type="scientific">Paraglomus occultum</name>
    <dbReference type="NCBI Taxonomy" id="144539"/>
    <lineage>
        <taxon>Eukaryota</taxon>
        <taxon>Fungi</taxon>
        <taxon>Fungi incertae sedis</taxon>
        <taxon>Mucoromycota</taxon>
        <taxon>Glomeromycotina</taxon>
        <taxon>Glomeromycetes</taxon>
        <taxon>Paraglomerales</taxon>
        <taxon>Paraglomeraceae</taxon>
        <taxon>Paraglomus</taxon>
    </lineage>
</organism>
<proteinExistence type="predicted"/>
<reference evidence="1" key="1">
    <citation type="submission" date="2021-06" db="EMBL/GenBank/DDBJ databases">
        <authorList>
            <person name="Kallberg Y."/>
            <person name="Tangrot J."/>
            <person name="Rosling A."/>
        </authorList>
    </citation>
    <scope>NUCLEOTIDE SEQUENCE</scope>
    <source>
        <strain evidence="1">IA702</strain>
    </source>
</reference>
<dbReference type="Proteomes" id="UP000789572">
    <property type="component" value="Unassembled WGS sequence"/>
</dbReference>
<comment type="caution">
    <text evidence="1">The sequence shown here is derived from an EMBL/GenBank/DDBJ whole genome shotgun (WGS) entry which is preliminary data.</text>
</comment>
<name>A0A9N9DFD0_9GLOM</name>
<evidence type="ECO:0000313" key="1">
    <source>
        <dbReference type="EMBL" id="CAG8634255.1"/>
    </source>
</evidence>
<dbReference type="AlphaFoldDB" id="A0A9N9DFD0"/>
<sequence>TSTPTFETAADAIRTFIELGSRHARSFSDRAIQPQGVIHQVSQLPNNFYESGNGFPNKLRLMQQRKPDIVYNKEWIESSSSINILIKSGIAKIADFGLSGQIGSLSLGDDTAAYRDPLSFRDQPYKHQKIRSLTSSVLGCCFGKFLVGKFPVIVKIVDQV</sequence>
<protein>
    <submittedName>
        <fullName evidence="1">1278_t:CDS:1</fullName>
    </submittedName>
</protein>
<dbReference type="OrthoDB" id="2353542at2759"/>
<dbReference type="EMBL" id="CAJVPJ010003070">
    <property type="protein sequence ID" value="CAG8634255.1"/>
    <property type="molecule type" value="Genomic_DNA"/>
</dbReference>
<accession>A0A9N9DFD0</accession>
<keyword evidence="2" id="KW-1185">Reference proteome</keyword>
<gene>
    <name evidence="1" type="ORF">POCULU_LOCUS9065</name>
</gene>
<evidence type="ECO:0000313" key="2">
    <source>
        <dbReference type="Proteomes" id="UP000789572"/>
    </source>
</evidence>